<gene>
    <name evidence="1" type="ORF">MENT_LOCUS26103</name>
</gene>
<accession>A0A6V7VHR6</accession>
<organism evidence="1 2">
    <name type="scientific">Meloidogyne enterolobii</name>
    <name type="common">Root-knot nematode worm</name>
    <name type="synonym">Meloidogyne mayaguensis</name>
    <dbReference type="NCBI Taxonomy" id="390850"/>
    <lineage>
        <taxon>Eukaryota</taxon>
        <taxon>Metazoa</taxon>
        <taxon>Ecdysozoa</taxon>
        <taxon>Nematoda</taxon>
        <taxon>Chromadorea</taxon>
        <taxon>Rhabditida</taxon>
        <taxon>Tylenchina</taxon>
        <taxon>Tylenchomorpha</taxon>
        <taxon>Tylenchoidea</taxon>
        <taxon>Meloidogynidae</taxon>
        <taxon>Meloidogyninae</taxon>
        <taxon>Meloidogyne</taxon>
    </lineage>
</organism>
<evidence type="ECO:0000313" key="2">
    <source>
        <dbReference type="Proteomes" id="UP000580250"/>
    </source>
</evidence>
<comment type="caution">
    <text evidence="1">The sequence shown here is derived from an EMBL/GenBank/DDBJ whole genome shotgun (WGS) entry which is preliminary data.</text>
</comment>
<proteinExistence type="predicted"/>
<name>A0A6V7VHR6_MELEN</name>
<sequence length="87" mass="10460">MSSWLSTCPQRESALFFPFLAFFALRELHPHFSLFSNFHSQYIQIINFWISSSNSNNWKPCRYSKTINRDFSLIKSLIVDQWDPEFF</sequence>
<dbReference type="AlphaFoldDB" id="A0A6V7VHR6"/>
<dbReference type="Proteomes" id="UP000580250">
    <property type="component" value="Unassembled WGS sequence"/>
</dbReference>
<evidence type="ECO:0000313" key="1">
    <source>
        <dbReference type="EMBL" id="CAD2174442.1"/>
    </source>
</evidence>
<reference evidence="1 2" key="1">
    <citation type="submission" date="2020-08" db="EMBL/GenBank/DDBJ databases">
        <authorList>
            <person name="Koutsovoulos G."/>
            <person name="Danchin GJ E."/>
        </authorList>
    </citation>
    <scope>NUCLEOTIDE SEQUENCE [LARGE SCALE GENOMIC DNA]</scope>
</reference>
<protein>
    <submittedName>
        <fullName evidence="1">Uncharacterized protein</fullName>
    </submittedName>
</protein>
<dbReference type="EMBL" id="CAJEWN010000235">
    <property type="protein sequence ID" value="CAD2174442.1"/>
    <property type="molecule type" value="Genomic_DNA"/>
</dbReference>